<organism evidence="2 3">
    <name type="scientific">Arcicella aurantiaca</name>
    <dbReference type="NCBI Taxonomy" id="591202"/>
    <lineage>
        <taxon>Bacteria</taxon>
        <taxon>Pseudomonadati</taxon>
        <taxon>Bacteroidota</taxon>
        <taxon>Cytophagia</taxon>
        <taxon>Cytophagales</taxon>
        <taxon>Flectobacillaceae</taxon>
        <taxon>Arcicella</taxon>
    </lineage>
</organism>
<dbReference type="OrthoDB" id="9790491at2"/>
<dbReference type="AlphaFoldDB" id="A0A316E6X5"/>
<keyword evidence="1" id="KW-0732">Signal</keyword>
<reference evidence="2 3" key="1">
    <citation type="submission" date="2018-05" db="EMBL/GenBank/DDBJ databases">
        <title>Genomic Encyclopedia of Archaeal and Bacterial Type Strains, Phase II (KMG-II): from individual species to whole genera.</title>
        <authorList>
            <person name="Goeker M."/>
        </authorList>
    </citation>
    <scope>NUCLEOTIDE SEQUENCE [LARGE SCALE GENOMIC DNA]</scope>
    <source>
        <strain evidence="2 3">DSM 22214</strain>
    </source>
</reference>
<feature type="signal peptide" evidence="1">
    <location>
        <begin position="1"/>
        <end position="19"/>
    </location>
</feature>
<sequence>MKRILLLSILLISSISGFSQEKGWALGAKIGDPSGLNIRHYLNNDKNAIEVNVGVYGGIWGLRSNYKDGAFDGAGFSFSGVYLWHNEMTTNLKNYYGFGAQFTSRSYYVPDGTGKKEIPTTGLGGLGQVGIEYFLPSSPISIFLEAGAYVELVPSILYFHPQGGGGVRLNF</sequence>
<evidence type="ECO:0000313" key="2">
    <source>
        <dbReference type="EMBL" id="PWK26467.1"/>
    </source>
</evidence>
<comment type="caution">
    <text evidence="2">The sequence shown here is derived from an EMBL/GenBank/DDBJ whole genome shotgun (WGS) entry which is preliminary data.</text>
</comment>
<gene>
    <name evidence="2" type="ORF">LV89_02312</name>
</gene>
<keyword evidence="3" id="KW-1185">Reference proteome</keyword>
<feature type="chain" id="PRO_5016414659" description="Outer membrane protein with beta-barrel domain" evidence="1">
    <location>
        <begin position="20"/>
        <end position="171"/>
    </location>
</feature>
<dbReference type="EMBL" id="QGGO01000011">
    <property type="protein sequence ID" value="PWK26467.1"/>
    <property type="molecule type" value="Genomic_DNA"/>
</dbReference>
<accession>A0A316E6X5</accession>
<evidence type="ECO:0008006" key="4">
    <source>
        <dbReference type="Google" id="ProtNLM"/>
    </source>
</evidence>
<protein>
    <recommendedName>
        <fullName evidence="4">Outer membrane protein with beta-barrel domain</fullName>
    </recommendedName>
</protein>
<evidence type="ECO:0000313" key="3">
    <source>
        <dbReference type="Proteomes" id="UP000245489"/>
    </source>
</evidence>
<name>A0A316E6X5_9BACT</name>
<dbReference type="Proteomes" id="UP000245489">
    <property type="component" value="Unassembled WGS sequence"/>
</dbReference>
<proteinExistence type="predicted"/>
<dbReference type="RefSeq" id="WP_109743045.1">
    <property type="nucleotide sequence ID" value="NZ_QGGO01000011.1"/>
</dbReference>
<evidence type="ECO:0000256" key="1">
    <source>
        <dbReference type="SAM" id="SignalP"/>
    </source>
</evidence>